<proteinExistence type="predicted"/>
<dbReference type="EMBL" id="CP116967">
    <property type="protein sequence ID" value="WNM58896.1"/>
    <property type="molecule type" value="Genomic_DNA"/>
</dbReference>
<keyword evidence="2" id="KW-1185">Reference proteome</keyword>
<dbReference type="Proteomes" id="UP001302719">
    <property type="component" value="Chromosome"/>
</dbReference>
<accession>A0AA96GC70</accession>
<reference evidence="1 2" key="1">
    <citation type="submission" date="2023-01" db="EMBL/GenBank/DDBJ databases">
        <title>Cultivation and genomic characterization of new, ubiquitous marine nitrite-oxidizing bacteria from the Nitrospirales.</title>
        <authorList>
            <person name="Mueller A.J."/>
            <person name="Daebeler A."/>
            <person name="Herbold C.W."/>
            <person name="Kirkegaard R.H."/>
            <person name="Daims H."/>
        </authorList>
    </citation>
    <scope>NUCLEOTIDE SEQUENCE [LARGE SCALE GENOMIC DNA]</scope>
    <source>
        <strain evidence="1 2">VA</strain>
    </source>
</reference>
<dbReference type="KEGG" id="nall:PP769_03780"/>
<dbReference type="RefSeq" id="WP_312645365.1">
    <property type="nucleotide sequence ID" value="NZ_CP116967.1"/>
</dbReference>
<dbReference type="AlphaFoldDB" id="A0AA96GC70"/>
<protein>
    <submittedName>
        <fullName evidence="1">Uncharacterized protein</fullName>
    </submittedName>
</protein>
<sequence>MELMLILLWMVVVLLSYQFWVLGKTHGSFLQILKELSGRIRGRLEVVDVRELKTIQAKFFRLEQQVYFRKVLGVKAGAYFQQFHKCFHKGEPSVDGLASFEDSVFHLGRTDPRPRSIIWKGLRFTLSDSIWFQTGVVPNEDVEDDQVQSMVQGPFCRGCLKRLVGRIPAQISYVPAQCHNCGLS</sequence>
<evidence type="ECO:0000313" key="2">
    <source>
        <dbReference type="Proteomes" id="UP001302719"/>
    </source>
</evidence>
<organism evidence="1 2">
    <name type="scientific">Candidatus Nitrospira allomarina</name>
    <dbReference type="NCBI Taxonomy" id="3020900"/>
    <lineage>
        <taxon>Bacteria</taxon>
        <taxon>Pseudomonadati</taxon>
        <taxon>Nitrospirota</taxon>
        <taxon>Nitrospiria</taxon>
        <taxon>Nitrospirales</taxon>
        <taxon>Nitrospiraceae</taxon>
        <taxon>Nitrospira</taxon>
    </lineage>
</organism>
<gene>
    <name evidence="1" type="ORF">PP769_03780</name>
</gene>
<evidence type="ECO:0000313" key="1">
    <source>
        <dbReference type="EMBL" id="WNM58896.1"/>
    </source>
</evidence>
<name>A0AA96GC70_9BACT</name>